<dbReference type="InterPro" id="IPR012334">
    <property type="entry name" value="Pectin_lyas_fold"/>
</dbReference>
<dbReference type="Proteomes" id="UP001519287">
    <property type="component" value="Unassembled WGS sequence"/>
</dbReference>
<evidence type="ECO:0000256" key="2">
    <source>
        <dbReference type="ARBA" id="ARBA00022737"/>
    </source>
</evidence>
<reference evidence="6 7" key="1">
    <citation type="submission" date="2021-03" db="EMBL/GenBank/DDBJ databases">
        <title>Genomic Encyclopedia of Type Strains, Phase IV (KMG-IV): sequencing the most valuable type-strain genomes for metagenomic binning, comparative biology and taxonomic classification.</title>
        <authorList>
            <person name="Goeker M."/>
        </authorList>
    </citation>
    <scope>NUCLEOTIDE SEQUENCE [LARGE SCALE GENOMIC DNA]</scope>
    <source>
        <strain evidence="6 7">DSM 26048</strain>
    </source>
</reference>
<dbReference type="InterPro" id="IPR011050">
    <property type="entry name" value="Pectin_lyase_fold/virulence"/>
</dbReference>
<keyword evidence="7" id="KW-1185">Reference proteome</keyword>
<evidence type="ECO:0000259" key="5">
    <source>
        <dbReference type="Pfam" id="PF05048"/>
    </source>
</evidence>
<evidence type="ECO:0000256" key="4">
    <source>
        <dbReference type="SAM" id="Phobius"/>
    </source>
</evidence>
<comment type="caution">
    <text evidence="6">The sequence shown here is derived from an EMBL/GenBank/DDBJ whole genome shotgun (WGS) entry which is preliminary data.</text>
</comment>
<keyword evidence="3" id="KW-0833">Ubl conjugation pathway</keyword>
<dbReference type="Pfam" id="PF05048">
    <property type="entry name" value="NosD"/>
    <property type="match status" value="1"/>
</dbReference>
<dbReference type="RefSeq" id="WP_209970367.1">
    <property type="nucleotide sequence ID" value="NZ_JAGGLB010000003.1"/>
</dbReference>
<dbReference type="PANTHER" id="PTHR22990">
    <property type="entry name" value="F-BOX ONLY PROTEIN"/>
    <property type="match status" value="1"/>
</dbReference>
<dbReference type="InterPro" id="IPR051550">
    <property type="entry name" value="SCF-Subunits/Alg-Epimerases"/>
</dbReference>
<keyword evidence="2" id="KW-0677">Repeat</keyword>
<evidence type="ECO:0000256" key="1">
    <source>
        <dbReference type="ARBA" id="ARBA00004906"/>
    </source>
</evidence>
<dbReference type="InterPro" id="IPR022441">
    <property type="entry name" value="Para_beta_helix_rpt-2"/>
</dbReference>
<gene>
    <name evidence="6" type="ORF">J2Z66_001121</name>
</gene>
<keyword evidence="4" id="KW-0472">Membrane</keyword>
<dbReference type="PANTHER" id="PTHR22990:SF15">
    <property type="entry name" value="F-BOX ONLY PROTEIN 10"/>
    <property type="match status" value="1"/>
</dbReference>
<dbReference type="InterPro" id="IPR007742">
    <property type="entry name" value="NosD_dom"/>
</dbReference>
<dbReference type="SMART" id="SM00710">
    <property type="entry name" value="PbH1"/>
    <property type="match status" value="7"/>
</dbReference>
<organism evidence="6 7">
    <name type="scientific">Paenibacillus eucommiae</name>
    <dbReference type="NCBI Taxonomy" id="1355755"/>
    <lineage>
        <taxon>Bacteria</taxon>
        <taxon>Bacillati</taxon>
        <taxon>Bacillota</taxon>
        <taxon>Bacilli</taxon>
        <taxon>Bacillales</taxon>
        <taxon>Paenibacillaceae</taxon>
        <taxon>Paenibacillus</taxon>
    </lineage>
</organism>
<name>A0ABS4IPN3_9BACL</name>
<dbReference type="NCBIfam" id="TIGR03804">
    <property type="entry name" value="para_beta_helix"/>
    <property type="match status" value="3"/>
</dbReference>
<sequence length="445" mass="49002">MIRIQKMVLALFLTGIVFSGIPSKTTAADQQKLQLRIDRAQAGETITLPPGTYEGPLVITKPLRLEAEQDNTVVLTNNSDQPALHIDTDNVAVVGLHIRDDAIKQAPSVLVTGDRVLLEQLDIRTGSYGIVMQDANEGQVLENTIAWSLLEEGEAVKMSNKGNGIDLYNAHRNRLTGNIIKRVHDGIYLENSDENMVIGNHIELSRYGVHCMYTKGTIIRENSSHMNITGAMVMATQDVEVVNNTFTKQNENVNSQGILLYDAHNTLIRENLVEGNRVGLFVEESANNRIESNEVIDNFIGIQLLGSELNAINGNLFSGNVADAQAQNSTNNDITGNFWDSFRGIDTDGDGKSDISYGINPFFQGLIKKRPAFQLFFQSPGMMFLESLYQSKQSLWTTDYSPLMVPPVSTRLDDKGSSGVQTGLIGMLLSSSTISLLLAARRRKI</sequence>
<keyword evidence="4" id="KW-1133">Transmembrane helix</keyword>
<dbReference type="InterPro" id="IPR006626">
    <property type="entry name" value="PbH1"/>
</dbReference>
<comment type="pathway">
    <text evidence="1">Protein modification; protein ubiquitination.</text>
</comment>
<keyword evidence="4" id="KW-0812">Transmembrane</keyword>
<evidence type="ECO:0000256" key="3">
    <source>
        <dbReference type="ARBA" id="ARBA00022786"/>
    </source>
</evidence>
<dbReference type="EMBL" id="JAGGLB010000003">
    <property type="protein sequence ID" value="MBP1989523.1"/>
    <property type="molecule type" value="Genomic_DNA"/>
</dbReference>
<dbReference type="SUPFAM" id="SSF51126">
    <property type="entry name" value="Pectin lyase-like"/>
    <property type="match status" value="1"/>
</dbReference>
<feature type="transmembrane region" description="Helical" evidence="4">
    <location>
        <begin position="419"/>
        <end position="440"/>
    </location>
</feature>
<accession>A0ABS4IPN3</accession>
<feature type="domain" description="Periplasmic copper-binding protein NosD beta helix" evidence="5">
    <location>
        <begin position="153"/>
        <end position="343"/>
    </location>
</feature>
<protein>
    <submittedName>
        <fullName evidence="6">Nitrous oxidase accessory protein</fullName>
    </submittedName>
</protein>
<dbReference type="Gene3D" id="2.160.20.10">
    <property type="entry name" value="Single-stranded right-handed beta-helix, Pectin lyase-like"/>
    <property type="match status" value="2"/>
</dbReference>
<evidence type="ECO:0000313" key="7">
    <source>
        <dbReference type="Proteomes" id="UP001519287"/>
    </source>
</evidence>
<evidence type="ECO:0000313" key="6">
    <source>
        <dbReference type="EMBL" id="MBP1989523.1"/>
    </source>
</evidence>
<proteinExistence type="predicted"/>